<organism evidence="2 3">
    <name type="scientific">Tetrapisispora phaffii (strain ATCC 24235 / CBS 4417 / NBRC 1672 / NRRL Y-8282 / UCD 70-5)</name>
    <name type="common">Yeast</name>
    <name type="synonym">Fabospora phaffii</name>
    <dbReference type="NCBI Taxonomy" id="1071381"/>
    <lineage>
        <taxon>Eukaryota</taxon>
        <taxon>Fungi</taxon>
        <taxon>Dikarya</taxon>
        <taxon>Ascomycota</taxon>
        <taxon>Saccharomycotina</taxon>
        <taxon>Saccharomycetes</taxon>
        <taxon>Saccharomycetales</taxon>
        <taxon>Saccharomycetaceae</taxon>
        <taxon>Tetrapisispora</taxon>
    </lineage>
</organism>
<dbReference type="Gene3D" id="1.20.1270.60">
    <property type="entry name" value="Arfaptin homology (AH) domain/BAR domain"/>
    <property type="match status" value="1"/>
</dbReference>
<evidence type="ECO:0008006" key="4">
    <source>
        <dbReference type="Google" id="ProtNLM"/>
    </source>
</evidence>
<dbReference type="OrthoDB" id="5549748at2759"/>
<evidence type="ECO:0000313" key="2">
    <source>
        <dbReference type="EMBL" id="CCE62963.1"/>
    </source>
</evidence>
<feature type="region of interest" description="Disordered" evidence="1">
    <location>
        <begin position="263"/>
        <end position="321"/>
    </location>
</feature>
<protein>
    <recommendedName>
        <fullName evidence="4">BAR domain-containing protein</fullName>
    </recommendedName>
</protein>
<name>G8BSZ2_TETPH</name>
<dbReference type="AlphaFoldDB" id="G8BSZ2"/>
<evidence type="ECO:0000256" key="1">
    <source>
        <dbReference type="SAM" id="MobiDB-lite"/>
    </source>
</evidence>
<keyword evidence="3" id="KW-1185">Reference proteome</keyword>
<dbReference type="OMA" id="YRQCVQE"/>
<feature type="compositionally biased region" description="Acidic residues" evidence="1">
    <location>
        <begin position="174"/>
        <end position="188"/>
    </location>
</feature>
<dbReference type="Proteomes" id="UP000005666">
    <property type="component" value="Chromosome 4"/>
</dbReference>
<dbReference type="eggNOG" id="ENOG502QZYP">
    <property type="taxonomic scope" value="Eukaryota"/>
</dbReference>
<dbReference type="RefSeq" id="XP_003685397.1">
    <property type="nucleotide sequence ID" value="XM_003685349.1"/>
</dbReference>
<dbReference type="InterPro" id="IPR018859">
    <property type="entry name" value="BAR_dom-cont"/>
</dbReference>
<gene>
    <name evidence="2" type="primary">TPHA0D03270</name>
    <name evidence="2" type="ordered locus">TPHA_0D03270</name>
</gene>
<dbReference type="EMBL" id="HE612859">
    <property type="protein sequence ID" value="CCE62963.1"/>
    <property type="molecule type" value="Genomic_DNA"/>
</dbReference>
<dbReference type="SUPFAM" id="SSF103657">
    <property type="entry name" value="BAR/IMD domain-like"/>
    <property type="match status" value="1"/>
</dbReference>
<accession>G8BSZ2</accession>
<dbReference type="HOGENOM" id="CLU_059029_0_0_1"/>
<proteinExistence type="predicted"/>
<dbReference type="KEGG" id="tpf:TPHA_0D03270"/>
<feature type="region of interest" description="Disordered" evidence="1">
    <location>
        <begin position="152"/>
        <end position="188"/>
    </location>
</feature>
<dbReference type="Pfam" id="PF10455">
    <property type="entry name" value="BAR_2"/>
    <property type="match status" value="2"/>
</dbReference>
<feature type="compositionally biased region" description="Basic and acidic residues" evidence="1">
    <location>
        <begin position="263"/>
        <end position="314"/>
    </location>
</feature>
<dbReference type="GeneID" id="11534605"/>
<evidence type="ECO:0000313" key="3">
    <source>
        <dbReference type="Proteomes" id="UP000005666"/>
    </source>
</evidence>
<dbReference type="InterPro" id="IPR027267">
    <property type="entry name" value="AH/BAR_dom_sf"/>
</dbReference>
<sequence length="388" mass="44643">MFSNFSLDKLTDSISNVALKTQENFTNAITDLNNNIETILNDPNTKLSIRARSRYIQEQLGTLDDEISKLPQQYVELEIKTDSVEKILKRLLLVTNTFATEGYDYPPNLTESISDWWAEDETTENKNFLPRSFAQALAKAYSDSKLITDKAERNIKLQTSPKNTGTKDENPEAGAEEEVEADDDEEDEDLVTLGKAFKALSNSFTNIDNGKNEMDTMIVNEFNKKLEHLLEVEFKEVAQLRRNVENSRLKFDTMRYDVKLKEAKAEQEEAKEVSTDKEIEKKESETKEPETKGTEEKEPETKDTEEKDPVKENEGENEDEDYKLLEQLEDEFVSNTSSAVEKMEELTDSAKILDLVKLFQNFQLVYYRQCVQEIENNLKTISDLEILS</sequence>
<reference evidence="2 3" key="1">
    <citation type="journal article" date="2011" name="Proc. Natl. Acad. Sci. U.S.A.">
        <title>Evolutionary erosion of yeast sex chromosomes by mating-type switching accidents.</title>
        <authorList>
            <person name="Gordon J.L."/>
            <person name="Armisen D."/>
            <person name="Proux-Wera E."/>
            <person name="Oheigeartaigh S.S."/>
            <person name="Byrne K.P."/>
            <person name="Wolfe K.H."/>
        </authorList>
    </citation>
    <scope>NUCLEOTIDE SEQUENCE [LARGE SCALE GENOMIC DNA]</scope>
    <source>
        <strain evidence="3">ATCC 24235 / CBS 4417 / NBRC 1672 / NRRL Y-8282 / UCD 70-5</strain>
    </source>
</reference>